<accession>A0ABP1QJ63</accession>
<gene>
    <name evidence="2" type="ORF">ODALV1_LOCUS11889</name>
</gene>
<dbReference type="EMBL" id="CAXLJM020000036">
    <property type="protein sequence ID" value="CAL8104885.1"/>
    <property type="molecule type" value="Genomic_DNA"/>
</dbReference>
<protein>
    <submittedName>
        <fullName evidence="2">Uncharacterized protein</fullName>
    </submittedName>
</protein>
<reference evidence="2 3" key="1">
    <citation type="submission" date="2024-08" db="EMBL/GenBank/DDBJ databases">
        <authorList>
            <person name="Cucini C."/>
            <person name="Frati F."/>
        </authorList>
    </citation>
    <scope>NUCLEOTIDE SEQUENCE [LARGE SCALE GENOMIC DNA]</scope>
</reference>
<name>A0ABP1QJ63_9HEXA</name>
<sequence length="178" mass="18764">MNLLLLTLSLVYTLGQVVDAAPAVSTVHVSFVSGNKKTQYSHGTSTGPAIVQYTLDSAGTGNEFGALRNFIGGSGGGGGGSASVAAHTHANPESLSPDGVFLPPLPTEASDYAEDSHGDPYVADAETAKYAAQHPPFFAAFPHKRTVLDLNERRVEQGLEPNILRSIRPYFSFFEAAK</sequence>
<feature type="signal peptide" evidence="1">
    <location>
        <begin position="1"/>
        <end position="20"/>
    </location>
</feature>
<evidence type="ECO:0000313" key="3">
    <source>
        <dbReference type="Proteomes" id="UP001642540"/>
    </source>
</evidence>
<evidence type="ECO:0000313" key="2">
    <source>
        <dbReference type="EMBL" id="CAL8104885.1"/>
    </source>
</evidence>
<keyword evidence="1" id="KW-0732">Signal</keyword>
<dbReference type="Proteomes" id="UP001642540">
    <property type="component" value="Unassembled WGS sequence"/>
</dbReference>
<comment type="caution">
    <text evidence="2">The sequence shown here is derived from an EMBL/GenBank/DDBJ whole genome shotgun (WGS) entry which is preliminary data.</text>
</comment>
<evidence type="ECO:0000256" key="1">
    <source>
        <dbReference type="SAM" id="SignalP"/>
    </source>
</evidence>
<proteinExistence type="predicted"/>
<organism evidence="2 3">
    <name type="scientific">Orchesella dallaii</name>
    <dbReference type="NCBI Taxonomy" id="48710"/>
    <lineage>
        <taxon>Eukaryota</taxon>
        <taxon>Metazoa</taxon>
        <taxon>Ecdysozoa</taxon>
        <taxon>Arthropoda</taxon>
        <taxon>Hexapoda</taxon>
        <taxon>Collembola</taxon>
        <taxon>Entomobryomorpha</taxon>
        <taxon>Entomobryoidea</taxon>
        <taxon>Orchesellidae</taxon>
        <taxon>Orchesellinae</taxon>
        <taxon>Orchesella</taxon>
    </lineage>
</organism>
<keyword evidence="3" id="KW-1185">Reference proteome</keyword>
<feature type="chain" id="PRO_5046648504" evidence="1">
    <location>
        <begin position="21"/>
        <end position="178"/>
    </location>
</feature>